<dbReference type="AlphaFoldDB" id="A0A2Z2KGT6"/>
<dbReference type="Pfam" id="PF05709">
    <property type="entry name" value="Sipho_tail"/>
    <property type="match status" value="1"/>
</dbReference>
<accession>A0A2Z2KGT6</accession>
<dbReference type="EMBL" id="CP021780">
    <property type="protein sequence ID" value="ASA25424.1"/>
    <property type="molecule type" value="Genomic_DNA"/>
</dbReference>
<dbReference type="InterPro" id="IPR008841">
    <property type="entry name" value="Siphovirus-type_tail_N"/>
</dbReference>
<protein>
    <recommendedName>
        <fullName evidence="1">Siphovirus-type tail component RIFT-related domain-containing protein</fullName>
    </recommendedName>
</protein>
<dbReference type="NCBIfam" id="TIGR01633">
    <property type="entry name" value="phi3626_gp14_N"/>
    <property type="match status" value="1"/>
</dbReference>
<gene>
    <name evidence="2" type="ORF">B9T62_34650</name>
</gene>
<dbReference type="OrthoDB" id="3078561at2"/>
<dbReference type="Gene3D" id="2.40.30.200">
    <property type="match status" value="1"/>
</dbReference>
<organism evidence="2 3">
    <name type="scientific">Paenibacillus donghaensis</name>
    <dbReference type="NCBI Taxonomy" id="414771"/>
    <lineage>
        <taxon>Bacteria</taxon>
        <taxon>Bacillati</taxon>
        <taxon>Bacillota</taxon>
        <taxon>Bacilli</taxon>
        <taxon>Bacillales</taxon>
        <taxon>Paenibacillaceae</taxon>
        <taxon>Paenibacillus</taxon>
    </lineage>
</organism>
<keyword evidence="3" id="KW-1185">Reference proteome</keyword>
<name>A0A2Z2KGT6_9BACL</name>
<reference evidence="2 3" key="1">
    <citation type="submission" date="2017-06" db="EMBL/GenBank/DDBJ databases">
        <title>Complete genome sequence of Paenibacillus donghaensis KCTC 13049T isolated from East Sea sediment, South Korea.</title>
        <authorList>
            <person name="Jung B.K."/>
            <person name="Hong S.-J."/>
            <person name="Shin J.-H."/>
        </authorList>
    </citation>
    <scope>NUCLEOTIDE SEQUENCE [LARGE SCALE GENOMIC DNA]</scope>
    <source>
        <strain evidence="2 3">KCTC 13049</strain>
    </source>
</reference>
<sequence length="267" mass="28842">MMSVVAYFGDKTPRELGFGTFRKTDRPILSSTVDRTAAVPYMPGAYDFGADLGPKPFNIECAFVARNSIQLQERVSAFAAYLLDGFGRPRTMPLIFSAQPDRQYMVRYSGSLPIDRVAGFGPFMLPLIAHDPYAYSIYDLDEIDVDSLIPVDMDVSVDLASTYSVTGPMAIPFTNFGTLNGAPVLQISGAFSYLSITIGGVETIYNTALSGTLVLDFARKTARVGSTNVLRNTNRRFGALPVGDSIIVVNGSGINCSLSIGLHAKYA</sequence>
<feature type="domain" description="Siphovirus-type tail component RIFT-related" evidence="1">
    <location>
        <begin position="16"/>
        <end position="128"/>
    </location>
</feature>
<evidence type="ECO:0000313" key="3">
    <source>
        <dbReference type="Proteomes" id="UP000249890"/>
    </source>
</evidence>
<evidence type="ECO:0000313" key="2">
    <source>
        <dbReference type="EMBL" id="ASA25424.1"/>
    </source>
</evidence>
<evidence type="ECO:0000259" key="1">
    <source>
        <dbReference type="Pfam" id="PF05709"/>
    </source>
</evidence>
<dbReference type="InterPro" id="IPR006520">
    <property type="entry name" value="Dit_BPSPP_N"/>
</dbReference>
<dbReference type="KEGG" id="pdh:B9T62_34650"/>
<dbReference type="Proteomes" id="UP000249890">
    <property type="component" value="Chromosome"/>
</dbReference>
<proteinExistence type="predicted"/>
<dbReference type="RefSeq" id="WP_087919389.1">
    <property type="nucleotide sequence ID" value="NZ_CP021780.1"/>
</dbReference>